<dbReference type="SUPFAM" id="SSF56112">
    <property type="entry name" value="Protein kinase-like (PK-like)"/>
    <property type="match status" value="1"/>
</dbReference>
<organism evidence="13 14">
    <name type="scientific">Chroogloeocystis siderophila 5.2 s.c.1</name>
    <dbReference type="NCBI Taxonomy" id="247279"/>
    <lineage>
        <taxon>Bacteria</taxon>
        <taxon>Bacillati</taxon>
        <taxon>Cyanobacteriota</taxon>
        <taxon>Cyanophyceae</taxon>
        <taxon>Oscillatoriophycideae</taxon>
        <taxon>Chroococcales</taxon>
        <taxon>Chroococcaceae</taxon>
        <taxon>Chroogloeocystis</taxon>
    </lineage>
</organism>
<dbReference type="Gene3D" id="3.30.200.20">
    <property type="entry name" value="Phosphorylase Kinase, domain 1"/>
    <property type="match status" value="1"/>
</dbReference>
<comment type="catalytic activity">
    <reaction evidence="7">
        <text>L-threonyl-[protein] + ATP = O-phospho-L-threonyl-[protein] + ADP + H(+)</text>
        <dbReference type="Rhea" id="RHEA:46608"/>
        <dbReference type="Rhea" id="RHEA-COMP:11060"/>
        <dbReference type="Rhea" id="RHEA-COMP:11605"/>
        <dbReference type="ChEBI" id="CHEBI:15378"/>
        <dbReference type="ChEBI" id="CHEBI:30013"/>
        <dbReference type="ChEBI" id="CHEBI:30616"/>
        <dbReference type="ChEBI" id="CHEBI:61977"/>
        <dbReference type="ChEBI" id="CHEBI:456216"/>
        <dbReference type="EC" id="2.7.11.1"/>
    </reaction>
</comment>
<dbReference type="AlphaFoldDB" id="A0A1U7HXH3"/>
<keyword evidence="14" id="KW-1185">Reference proteome</keyword>
<feature type="region of interest" description="Disordered" evidence="10">
    <location>
        <begin position="385"/>
        <end position="413"/>
    </location>
</feature>
<dbReference type="Gene3D" id="2.60.120.380">
    <property type="match status" value="2"/>
</dbReference>
<evidence type="ECO:0000256" key="1">
    <source>
        <dbReference type="ARBA" id="ARBA00012513"/>
    </source>
</evidence>
<keyword evidence="2 13" id="KW-0723">Serine/threonine-protein kinase</keyword>
<feature type="domain" description="Protein kinase" evidence="12">
    <location>
        <begin position="15"/>
        <end position="288"/>
    </location>
</feature>
<dbReference type="PROSITE" id="PS00109">
    <property type="entry name" value="PROTEIN_KINASE_TYR"/>
    <property type="match status" value="1"/>
</dbReference>
<dbReference type="STRING" id="247279.NIES1031_03530"/>
<proteinExistence type="predicted"/>
<feature type="binding site" evidence="9">
    <location>
        <position position="45"/>
    </location>
    <ligand>
        <name>ATP</name>
        <dbReference type="ChEBI" id="CHEBI:30616"/>
    </ligand>
</feature>
<dbReference type="RefSeq" id="WP_073548140.1">
    <property type="nucleotide sequence ID" value="NZ_CAWMVK010000023.1"/>
</dbReference>
<evidence type="ECO:0000256" key="10">
    <source>
        <dbReference type="SAM" id="MobiDB-lite"/>
    </source>
</evidence>
<evidence type="ECO:0000256" key="6">
    <source>
        <dbReference type="ARBA" id="ARBA00022840"/>
    </source>
</evidence>
<dbReference type="GO" id="GO:0004674">
    <property type="term" value="F:protein serine/threonine kinase activity"/>
    <property type="evidence" value="ECO:0007669"/>
    <property type="project" value="UniProtKB-KW"/>
</dbReference>
<dbReference type="PANTHER" id="PTHR24363:SF0">
    <property type="entry name" value="SERINE_THREONINE KINASE LIKE DOMAIN CONTAINING 1"/>
    <property type="match status" value="1"/>
</dbReference>
<dbReference type="InterPro" id="IPR000719">
    <property type="entry name" value="Prot_kinase_dom"/>
</dbReference>
<dbReference type="InterPro" id="IPR008266">
    <property type="entry name" value="Tyr_kinase_AS"/>
</dbReference>
<evidence type="ECO:0000256" key="5">
    <source>
        <dbReference type="ARBA" id="ARBA00022777"/>
    </source>
</evidence>
<keyword evidence="3" id="KW-0808">Transferase</keyword>
<evidence type="ECO:0000256" key="3">
    <source>
        <dbReference type="ARBA" id="ARBA00022679"/>
    </source>
</evidence>
<feature type="transmembrane region" description="Helical" evidence="11">
    <location>
        <begin position="354"/>
        <end position="379"/>
    </location>
</feature>
<comment type="caution">
    <text evidence="13">The sequence shown here is derived from an EMBL/GenBank/DDBJ whole genome shotgun (WGS) entry which is preliminary data.</text>
</comment>
<evidence type="ECO:0000313" key="14">
    <source>
        <dbReference type="Proteomes" id="UP000185984"/>
    </source>
</evidence>
<evidence type="ECO:0000256" key="2">
    <source>
        <dbReference type="ARBA" id="ARBA00022527"/>
    </source>
</evidence>
<name>A0A1U7HXH3_9CHRO</name>
<dbReference type="Proteomes" id="UP000185984">
    <property type="component" value="Unassembled WGS sequence"/>
</dbReference>
<dbReference type="OrthoDB" id="507628at2"/>
<dbReference type="InterPro" id="IPR011009">
    <property type="entry name" value="Kinase-like_dom_sf"/>
</dbReference>
<comment type="catalytic activity">
    <reaction evidence="8">
        <text>L-seryl-[protein] + ATP = O-phospho-L-seryl-[protein] + ADP + H(+)</text>
        <dbReference type="Rhea" id="RHEA:17989"/>
        <dbReference type="Rhea" id="RHEA-COMP:9863"/>
        <dbReference type="Rhea" id="RHEA-COMP:11604"/>
        <dbReference type="ChEBI" id="CHEBI:15378"/>
        <dbReference type="ChEBI" id="CHEBI:29999"/>
        <dbReference type="ChEBI" id="CHEBI:30616"/>
        <dbReference type="ChEBI" id="CHEBI:83421"/>
        <dbReference type="ChEBI" id="CHEBI:456216"/>
        <dbReference type="EC" id="2.7.11.1"/>
    </reaction>
</comment>
<dbReference type="Pfam" id="PF00069">
    <property type="entry name" value="Pkinase"/>
    <property type="match status" value="1"/>
</dbReference>
<evidence type="ECO:0000313" key="13">
    <source>
        <dbReference type="EMBL" id="OKH28331.1"/>
    </source>
</evidence>
<dbReference type="InterPro" id="IPR017441">
    <property type="entry name" value="Protein_kinase_ATP_BS"/>
</dbReference>
<dbReference type="Gene3D" id="1.10.510.10">
    <property type="entry name" value="Transferase(Phosphotransferase) domain 1"/>
    <property type="match status" value="1"/>
</dbReference>
<keyword evidence="4 9" id="KW-0547">Nucleotide-binding</keyword>
<dbReference type="PROSITE" id="PS00107">
    <property type="entry name" value="PROTEIN_KINASE_ATP"/>
    <property type="match status" value="1"/>
</dbReference>
<evidence type="ECO:0000256" key="11">
    <source>
        <dbReference type="SAM" id="Phobius"/>
    </source>
</evidence>
<keyword evidence="11" id="KW-1133">Transmembrane helix</keyword>
<feature type="compositionally biased region" description="Low complexity" evidence="10">
    <location>
        <begin position="402"/>
        <end position="413"/>
    </location>
</feature>
<evidence type="ECO:0000259" key="12">
    <source>
        <dbReference type="PROSITE" id="PS50011"/>
    </source>
</evidence>
<sequence length="638" mass="69975">MQPPIPLGSVLQNRYRITQILGQGGFGRTYLAQDQGRFGELCALKELIPNQNDSFHLEKSKELFQREAATLYQIQHPQVPQFRANFEEDQRLFLVQDYVEGKTYRDLLEEHKAQGQTFSEAAVLQLIRQLLPVLAHLHTRGIIHRDISPDNIILRESDRKPVLIDFGVVKELATQFQSGQNLSQPTTVGKLGYAPSEQLQTGKAYPNSDLYALAVTAIVLLTGKEPQELFDDTELTWNWQQWVTVSPEFASVLHRMLSIRPGDRYQSVVEVAKALSAVDHLQATNPQLPNLQRRAIASPKSSNSPAPTAPEVSQIQTIAVGRRPDLIASNSRQPRQTDPVIPAPRKREIWENPWAVIGIGICVALVAGFGSLFLVSYFLSTRTPEPQSFPSPVVPESPTPTPTVTETPSPEPTTFSQQLNLVPGATASVAGTLQANATANYTFNGEQGQQLSASLAQEGVLLTVLGPNQAPIEDLARRVTRYQGTLPFTGEYTIQLSPVQGIEESSYQLDVLLENPVIPTPTPTPTETPPSTVVPTVVPERITVNPGETVTPSGITGPQQITRYLVNVQEGQVLSVAVAQGDVTLDIRNPDGQLIEGATNLLNWQSQVSQTGDYQIDVIPTAQEDVDFAVNIGIENLQ</sequence>
<dbReference type="CDD" id="cd14014">
    <property type="entry name" value="STKc_PknB_like"/>
    <property type="match status" value="1"/>
</dbReference>
<dbReference type="GO" id="GO:0005524">
    <property type="term" value="F:ATP binding"/>
    <property type="evidence" value="ECO:0007669"/>
    <property type="project" value="UniProtKB-UniRule"/>
</dbReference>
<dbReference type="PANTHER" id="PTHR24363">
    <property type="entry name" value="SERINE/THREONINE PROTEIN KINASE"/>
    <property type="match status" value="1"/>
</dbReference>
<keyword evidence="5 13" id="KW-0418">Kinase</keyword>
<keyword evidence="11" id="KW-0472">Membrane</keyword>
<dbReference type="EMBL" id="MRCC01000003">
    <property type="protein sequence ID" value="OKH28331.1"/>
    <property type="molecule type" value="Genomic_DNA"/>
</dbReference>
<evidence type="ECO:0000256" key="7">
    <source>
        <dbReference type="ARBA" id="ARBA00047899"/>
    </source>
</evidence>
<reference evidence="13 14" key="1">
    <citation type="submission" date="2016-11" db="EMBL/GenBank/DDBJ databases">
        <title>Draft Genome Sequences of Nine Cyanobacterial Strains from Diverse Habitats.</title>
        <authorList>
            <person name="Zhu T."/>
            <person name="Hou S."/>
            <person name="Lu X."/>
            <person name="Hess W.R."/>
        </authorList>
    </citation>
    <scope>NUCLEOTIDE SEQUENCE [LARGE SCALE GENOMIC DNA]</scope>
    <source>
        <strain evidence="13 14">5.2 s.c.1</strain>
    </source>
</reference>
<evidence type="ECO:0000256" key="8">
    <source>
        <dbReference type="ARBA" id="ARBA00048679"/>
    </source>
</evidence>
<dbReference type="PROSITE" id="PS50011">
    <property type="entry name" value="PROTEIN_KINASE_DOM"/>
    <property type="match status" value="1"/>
</dbReference>
<gene>
    <name evidence="13" type="ORF">NIES1031_03530</name>
</gene>
<feature type="compositionally biased region" description="Pro residues" evidence="10">
    <location>
        <begin position="387"/>
        <end position="401"/>
    </location>
</feature>
<evidence type="ECO:0000256" key="9">
    <source>
        <dbReference type="PROSITE-ProRule" id="PRU10141"/>
    </source>
</evidence>
<evidence type="ECO:0000256" key="4">
    <source>
        <dbReference type="ARBA" id="ARBA00022741"/>
    </source>
</evidence>
<keyword evidence="6 9" id="KW-0067">ATP-binding</keyword>
<protein>
    <recommendedName>
        <fullName evidence="1">non-specific serine/threonine protein kinase</fullName>
        <ecNumber evidence="1">2.7.11.1</ecNumber>
    </recommendedName>
</protein>
<dbReference type="EC" id="2.7.11.1" evidence="1"/>
<accession>A0A1U7HXH3</accession>
<keyword evidence="11" id="KW-0812">Transmembrane</keyword>